<reference evidence="11" key="1">
    <citation type="submission" date="2020-10" db="EMBL/GenBank/DDBJ databases">
        <authorList>
            <person name="Gilroy R."/>
        </authorList>
    </citation>
    <scope>NUCLEOTIDE SEQUENCE</scope>
    <source>
        <strain evidence="11">2889</strain>
    </source>
</reference>
<evidence type="ECO:0000256" key="8">
    <source>
        <dbReference type="ARBA" id="ARBA00023315"/>
    </source>
</evidence>
<dbReference type="PANTHER" id="PTHR38686">
    <property type="entry name" value="APOLIPOPROTEIN N-ACYLTRANSFERASE"/>
    <property type="match status" value="1"/>
</dbReference>
<keyword evidence="4 9" id="KW-0808">Transferase</keyword>
<dbReference type="Pfam" id="PF00795">
    <property type="entry name" value="CN_hydrolase"/>
    <property type="match status" value="1"/>
</dbReference>
<evidence type="ECO:0000259" key="10">
    <source>
        <dbReference type="PROSITE" id="PS50263"/>
    </source>
</evidence>
<comment type="similarity">
    <text evidence="2 9">Belongs to the CN hydrolase family. Apolipoprotein N-acyltransferase subfamily.</text>
</comment>
<evidence type="ECO:0000256" key="7">
    <source>
        <dbReference type="ARBA" id="ARBA00023136"/>
    </source>
</evidence>
<comment type="pathway">
    <text evidence="9">Protein modification; lipoprotein biosynthesis (N-acyl transfer).</text>
</comment>
<protein>
    <recommendedName>
        <fullName evidence="9">Apolipoprotein N-acyltransferase</fullName>
        <shortName evidence="9">ALP N-acyltransferase</shortName>
        <ecNumber evidence="9">2.3.1.269</ecNumber>
    </recommendedName>
</protein>
<dbReference type="Proteomes" id="UP000823612">
    <property type="component" value="Unassembled WGS sequence"/>
</dbReference>
<comment type="subcellular location">
    <subcellularLocation>
        <location evidence="1 9">Cell membrane</location>
        <topology evidence="1 9">Multi-pass membrane protein</topology>
    </subcellularLocation>
</comment>
<dbReference type="InterPro" id="IPR004563">
    <property type="entry name" value="Apolipo_AcylTrfase"/>
</dbReference>
<evidence type="ECO:0000256" key="5">
    <source>
        <dbReference type="ARBA" id="ARBA00022692"/>
    </source>
</evidence>
<dbReference type="NCBIfam" id="TIGR00546">
    <property type="entry name" value="lnt"/>
    <property type="match status" value="1"/>
</dbReference>
<dbReference type="EMBL" id="JADIMZ010000138">
    <property type="protein sequence ID" value="MBO8433452.1"/>
    <property type="molecule type" value="Genomic_DNA"/>
</dbReference>
<feature type="transmembrane region" description="Helical" evidence="9">
    <location>
        <begin position="214"/>
        <end position="240"/>
    </location>
</feature>
<accession>A0A9D9DUJ0</accession>
<dbReference type="PANTHER" id="PTHR38686:SF1">
    <property type="entry name" value="APOLIPOPROTEIN N-ACYLTRANSFERASE"/>
    <property type="match status" value="1"/>
</dbReference>
<dbReference type="CDD" id="cd07571">
    <property type="entry name" value="ALP_N-acyl_transferase"/>
    <property type="match status" value="1"/>
</dbReference>
<dbReference type="Pfam" id="PF20154">
    <property type="entry name" value="LNT_N"/>
    <property type="match status" value="1"/>
</dbReference>
<feature type="transmembrane region" description="Helical" evidence="9">
    <location>
        <begin position="119"/>
        <end position="139"/>
    </location>
</feature>
<dbReference type="InterPro" id="IPR003010">
    <property type="entry name" value="C-N_Hydrolase"/>
</dbReference>
<comment type="catalytic activity">
    <reaction evidence="9">
        <text>N-terminal S-1,2-diacyl-sn-glyceryl-L-cysteinyl-[lipoprotein] + a glycerophospholipid = N-acyl-S-1,2-diacyl-sn-glyceryl-L-cysteinyl-[lipoprotein] + a 2-acyl-sn-glycero-3-phospholipid + H(+)</text>
        <dbReference type="Rhea" id="RHEA:48228"/>
        <dbReference type="Rhea" id="RHEA-COMP:14681"/>
        <dbReference type="Rhea" id="RHEA-COMP:14684"/>
        <dbReference type="ChEBI" id="CHEBI:15378"/>
        <dbReference type="ChEBI" id="CHEBI:136912"/>
        <dbReference type="ChEBI" id="CHEBI:140656"/>
        <dbReference type="ChEBI" id="CHEBI:140657"/>
        <dbReference type="ChEBI" id="CHEBI:140660"/>
        <dbReference type="EC" id="2.3.1.269"/>
    </reaction>
</comment>
<dbReference type="AlphaFoldDB" id="A0A9D9DUJ0"/>
<keyword evidence="6 9" id="KW-1133">Transmembrane helix</keyword>
<dbReference type="Gene3D" id="3.60.110.10">
    <property type="entry name" value="Carbon-nitrogen hydrolase"/>
    <property type="match status" value="1"/>
</dbReference>
<comment type="caution">
    <text evidence="11">The sequence shown here is derived from an EMBL/GenBank/DDBJ whole genome shotgun (WGS) entry which is preliminary data.</text>
</comment>
<keyword evidence="7 9" id="KW-0472">Membrane</keyword>
<dbReference type="InterPro" id="IPR045378">
    <property type="entry name" value="LNT_N"/>
</dbReference>
<dbReference type="GO" id="GO:0016410">
    <property type="term" value="F:N-acyltransferase activity"/>
    <property type="evidence" value="ECO:0007669"/>
    <property type="project" value="UniProtKB-UniRule"/>
</dbReference>
<comment type="function">
    <text evidence="9">Catalyzes the phospholipid dependent N-acylation of the N-terminal cysteine of apolipoprotein, the last step in lipoprotein maturation.</text>
</comment>
<feature type="transmembrane region" description="Helical" evidence="9">
    <location>
        <begin position="177"/>
        <end position="194"/>
    </location>
</feature>
<keyword evidence="3 9" id="KW-1003">Cell membrane</keyword>
<dbReference type="EC" id="2.3.1.269" evidence="9"/>
<name>A0A9D9DUJ0_9BACT</name>
<gene>
    <name evidence="9 11" type="primary">lnt</name>
    <name evidence="11" type="ORF">IAB08_09215</name>
</gene>
<dbReference type="PROSITE" id="PS50263">
    <property type="entry name" value="CN_HYDROLASE"/>
    <property type="match status" value="1"/>
</dbReference>
<feature type="transmembrane region" description="Helical" evidence="9">
    <location>
        <begin position="145"/>
        <end position="165"/>
    </location>
</feature>
<sequence>MKRLYLWLISMLSGVLLALAWPAHGFTPLVFVALFPLFWVEDYILERQQEYDRHQAARKALRISPKLKAYIDHILQKLPVSKKTDGNKILPVLNGVPRYNRISGDAPESTLPKRTRYHLFFYSFSAFLVWNVLTTWWIWNSTPAAVLAFVLNALLMALVFTLFHYSCRYFFKKGMRWILLFVYWLGFEYFHHNWDVSWPWLTLGNAFAPRPQWVQWYEITGTLGGSLWILGCNVALLYWFKAWRAQKRGMPIHSENRLRLSLRGKLLLFCGLVIVPAGLSMLRFATYQEKGRPVEVVAVQPNIDPYVEQYTLSPRQATERMLRLAQSQMTPQTRFIVTPESMIQENIWENQLPYSPSVKQIQDFLQEWPNAQLIAGISSYSHVRPEDSTMQGVRRLRRAPDSEKRFYRAHNTIIALSANADMPIPMHHKCKLVPGVEIMPYINRLKFLENLAIDLGGTVGTLGIDPGPTVFVSESPDRCRVIGGSYAGSYYSEPSKDAPLAGKTSQDGEFRFADLICYESVYGDYVAACVREGAELLFVSTNDGWWKDTPGHRQHASYARLRAIENRRDVARAANTGISCFIDQKGRVYQATPYWEPACIRQTLYANDKLSIYAQYGDILGRCCLPLSLFFILLTFVSRIIKRR</sequence>
<evidence type="ECO:0000256" key="4">
    <source>
        <dbReference type="ARBA" id="ARBA00022679"/>
    </source>
</evidence>
<evidence type="ECO:0000256" key="2">
    <source>
        <dbReference type="ARBA" id="ARBA00010065"/>
    </source>
</evidence>
<evidence type="ECO:0000256" key="9">
    <source>
        <dbReference type="HAMAP-Rule" id="MF_01148"/>
    </source>
</evidence>
<dbReference type="SUPFAM" id="SSF56317">
    <property type="entry name" value="Carbon-nitrogen hydrolase"/>
    <property type="match status" value="1"/>
</dbReference>
<feature type="transmembrane region" description="Helical" evidence="9">
    <location>
        <begin position="266"/>
        <end position="285"/>
    </location>
</feature>
<keyword evidence="5 9" id="KW-0812">Transmembrane</keyword>
<evidence type="ECO:0000313" key="12">
    <source>
        <dbReference type="Proteomes" id="UP000823612"/>
    </source>
</evidence>
<evidence type="ECO:0000313" key="11">
    <source>
        <dbReference type="EMBL" id="MBO8433452.1"/>
    </source>
</evidence>
<feature type="transmembrane region" description="Helical" evidence="9">
    <location>
        <begin position="619"/>
        <end position="641"/>
    </location>
</feature>
<proteinExistence type="inferred from homology"/>
<dbReference type="GO" id="GO:0042158">
    <property type="term" value="P:lipoprotein biosynthetic process"/>
    <property type="evidence" value="ECO:0007669"/>
    <property type="project" value="UniProtKB-UniRule"/>
</dbReference>
<dbReference type="GO" id="GO:0005886">
    <property type="term" value="C:plasma membrane"/>
    <property type="evidence" value="ECO:0007669"/>
    <property type="project" value="UniProtKB-SubCell"/>
</dbReference>
<evidence type="ECO:0000256" key="3">
    <source>
        <dbReference type="ARBA" id="ARBA00022475"/>
    </source>
</evidence>
<feature type="domain" description="CN hydrolase" evidence="10">
    <location>
        <begin position="294"/>
        <end position="610"/>
    </location>
</feature>
<dbReference type="InterPro" id="IPR036526">
    <property type="entry name" value="C-N_Hydrolase_sf"/>
</dbReference>
<evidence type="ECO:0000256" key="1">
    <source>
        <dbReference type="ARBA" id="ARBA00004651"/>
    </source>
</evidence>
<organism evidence="11 12">
    <name type="scientific">Candidatus Pullibacteroides excrementavium</name>
    <dbReference type="NCBI Taxonomy" id="2840905"/>
    <lineage>
        <taxon>Bacteria</taxon>
        <taxon>Pseudomonadati</taxon>
        <taxon>Bacteroidota</taxon>
        <taxon>Bacteroidia</taxon>
        <taxon>Bacteroidales</taxon>
        <taxon>Candidatus Pullibacteroides</taxon>
    </lineage>
</organism>
<evidence type="ECO:0000256" key="6">
    <source>
        <dbReference type="ARBA" id="ARBA00022989"/>
    </source>
</evidence>
<dbReference type="HAMAP" id="MF_01148">
    <property type="entry name" value="Lnt"/>
    <property type="match status" value="1"/>
</dbReference>
<reference evidence="11" key="2">
    <citation type="journal article" date="2021" name="PeerJ">
        <title>Extensive microbial diversity within the chicken gut microbiome revealed by metagenomics and culture.</title>
        <authorList>
            <person name="Gilroy R."/>
            <person name="Ravi A."/>
            <person name="Getino M."/>
            <person name="Pursley I."/>
            <person name="Horton D.L."/>
            <person name="Alikhan N.F."/>
            <person name="Baker D."/>
            <person name="Gharbi K."/>
            <person name="Hall N."/>
            <person name="Watson M."/>
            <person name="Adriaenssens E.M."/>
            <person name="Foster-Nyarko E."/>
            <person name="Jarju S."/>
            <person name="Secka A."/>
            <person name="Antonio M."/>
            <person name="Oren A."/>
            <person name="Chaudhuri R.R."/>
            <person name="La Ragione R."/>
            <person name="Hildebrand F."/>
            <person name="Pallen M.J."/>
        </authorList>
    </citation>
    <scope>NUCLEOTIDE SEQUENCE</scope>
    <source>
        <strain evidence="11">2889</strain>
    </source>
</reference>
<keyword evidence="8 9" id="KW-0012">Acyltransferase</keyword>